<dbReference type="Proteomes" id="UP000192639">
    <property type="component" value="Unassembled WGS sequence"/>
</dbReference>
<dbReference type="Pfam" id="PF00462">
    <property type="entry name" value="Glutaredoxin"/>
    <property type="match status" value="1"/>
</dbReference>
<reference evidence="2 3" key="1">
    <citation type="journal article" date="2017" name="Environ. Microbiol.">
        <title>Decay of the glycolytic pathway and adaptation to intranuclear parasitism within Enterocytozoonidae microsporidia.</title>
        <authorList>
            <person name="Wiredu Boakye D."/>
            <person name="Jaroenlak P."/>
            <person name="Prachumwat A."/>
            <person name="Williams T.A."/>
            <person name="Bateman K.S."/>
            <person name="Itsathitphaisarn O."/>
            <person name="Sritunyalucksana K."/>
            <person name="Paszkiewicz K.H."/>
            <person name="Moore K.A."/>
            <person name="Stentiford G.D."/>
            <person name="Williams B.A."/>
        </authorList>
    </citation>
    <scope>NUCLEOTIDE SEQUENCE [LARGE SCALE GENOMIC DNA]</scope>
    <source>
        <strain evidence="2 3">GB1</strain>
    </source>
</reference>
<dbReference type="InterPro" id="IPR036249">
    <property type="entry name" value="Thioredoxin-like_sf"/>
</dbReference>
<dbReference type="EMBL" id="LWDP01000130">
    <property type="protein sequence ID" value="ORD93257.1"/>
    <property type="molecule type" value="Genomic_DNA"/>
</dbReference>
<sequence>MLFKYLIGVCGLSVPARDRSNEVIIITRDGCGYSEAMREMCKDRKLKCLDLNEDTLKADIKAITSKKFYTYPMVFEDGEFIGGYNEAEKHFRKRTETLSEEVNQLFKANFTGYDS</sequence>
<proteinExistence type="predicted"/>
<keyword evidence="3" id="KW-1185">Reference proteome</keyword>
<evidence type="ECO:0000313" key="2">
    <source>
        <dbReference type="EMBL" id="ORD93257.1"/>
    </source>
</evidence>
<dbReference type="VEuPathDB" id="MicrosporidiaDB:ECANGB1_488"/>
<dbReference type="SUPFAM" id="SSF52833">
    <property type="entry name" value="Thioredoxin-like"/>
    <property type="match status" value="1"/>
</dbReference>
<name>A0A1Y1S4D7_9MICR</name>
<feature type="domain" description="Glutaredoxin" evidence="1">
    <location>
        <begin position="23"/>
        <end position="81"/>
    </location>
</feature>
<evidence type="ECO:0000259" key="1">
    <source>
        <dbReference type="Pfam" id="PF00462"/>
    </source>
</evidence>
<dbReference type="AlphaFoldDB" id="A0A1Y1S4D7"/>
<evidence type="ECO:0000313" key="3">
    <source>
        <dbReference type="Proteomes" id="UP000192639"/>
    </source>
</evidence>
<dbReference type="PROSITE" id="PS51354">
    <property type="entry name" value="GLUTAREDOXIN_2"/>
    <property type="match status" value="1"/>
</dbReference>
<dbReference type="InterPro" id="IPR002109">
    <property type="entry name" value="Glutaredoxin"/>
</dbReference>
<dbReference type="Gene3D" id="3.40.30.10">
    <property type="entry name" value="Glutaredoxin"/>
    <property type="match status" value="1"/>
</dbReference>
<gene>
    <name evidence="2" type="ORF">ECANGB1_488</name>
</gene>
<comment type="caution">
    <text evidence="2">The sequence shown here is derived from an EMBL/GenBank/DDBJ whole genome shotgun (WGS) entry which is preliminary data.</text>
</comment>
<accession>A0A1Y1S4D7</accession>
<dbReference type="GO" id="GO:0016491">
    <property type="term" value="F:oxidoreductase activity"/>
    <property type="evidence" value="ECO:0007669"/>
    <property type="project" value="UniProtKB-ARBA"/>
</dbReference>
<dbReference type="OrthoDB" id="418495at2759"/>
<protein>
    <recommendedName>
        <fullName evidence="1">Glutaredoxin domain-containing protein</fullName>
    </recommendedName>
</protein>
<organism evidence="2 3">
    <name type="scientific">Enterospora canceri</name>
    <dbReference type="NCBI Taxonomy" id="1081671"/>
    <lineage>
        <taxon>Eukaryota</taxon>
        <taxon>Fungi</taxon>
        <taxon>Fungi incertae sedis</taxon>
        <taxon>Microsporidia</taxon>
        <taxon>Enterocytozoonidae</taxon>
        <taxon>Enterospora</taxon>
    </lineage>
</organism>